<evidence type="ECO:0000256" key="1">
    <source>
        <dbReference type="SAM" id="MobiDB-lite"/>
    </source>
</evidence>
<dbReference type="RefSeq" id="WP_053623096.1">
    <property type="nucleotide sequence ID" value="NZ_CP020570.1"/>
</dbReference>
<feature type="region of interest" description="Disordered" evidence="1">
    <location>
        <begin position="30"/>
        <end position="59"/>
    </location>
</feature>
<proteinExistence type="predicted"/>
<dbReference type="STRING" id="1935.B1H20_14835"/>
<sequence length="59" mass="6446">MGSPPQPEEGDIRFNGNDVELFNGTAWVPHEELPDDQTPPDMRGDDVGDDPDAHLPFTG</sequence>
<organism evidence="2 3">
    <name type="scientific">Streptomyces violaceoruber</name>
    <dbReference type="NCBI Taxonomy" id="1935"/>
    <lineage>
        <taxon>Bacteria</taxon>
        <taxon>Bacillati</taxon>
        <taxon>Actinomycetota</taxon>
        <taxon>Actinomycetes</taxon>
        <taxon>Kitasatosporales</taxon>
        <taxon>Streptomycetaceae</taxon>
        <taxon>Streptomyces</taxon>
        <taxon>Streptomyces violaceoruber group</taxon>
    </lineage>
</organism>
<dbReference type="AlphaFoldDB" id="A0A1V0UC34"/>
<protein>
    <submittedName>
        <fullName evidence="2">Uncharacterized protein</fullName>
    </submittedName>
</protein>
<reference evidence="2 3" key="1">
    <citation type="submission" date="2017-03" db="EMBL/GenBank/DDBJ databases">
        <title>Complete Genome Sequence of a natural compounds producer, Streptomyces violaceus S21.</title>
        <authorList>
            <person name="Zhong C."/>
            <person name="Zhao Z."/>
            <person name="Fu J."/>
            <person name="Zong G."/>
            <person name="Qin R."/>
            <person name="Cao G."/>
        </authorList>
    </citation>
    <scope>NUCLEOTIDE SEQUENCE [LARGE SCALE GENOMIC DNA]</scope>
    <source>
        <strain evidence="2 3">S21</strain>
    </source>
</reference>
<accession>A0A1V0UC34</accession>
<name>A0A1V0UC34_STRVN</name>
<dbReference type="Proteomes" id="UP000192445">
    <property type="component" value="Chromosome"/>
</dbReference>
<evidence type="ECO:0000313" key="3">
    <source>
        <dbReference type="Proteomes" id="UP000192445"/>
    </source>
</evidence>
<dbReference type="EMBL" id="CP020570">
    <property type="protein sequence ID" value="ARF62532.1"/>
    <property type="molecule type" value="Genomic_DNA"/>
</dbReference>
<gene>
    <name evidence="2" type="ORF">B1H20_14835</name>
</gene>
<dbReference type="OrthoDB" id="4256211at2"/>
<evidence type="ECO:0000313" key="2">
    <source>
        <dbReference type="EMBL" id="ARF62532.1"/>
    </source>
</evidence>
<dbReference type="KEGG" id="svu:B1H20_14835"/>